<keyword evidence="1" id="KW-0233">DNA recombination</keyword>
<reference evidence="4" key="1">
    <citation type="submission" date="2020-04" db="EMBL/GenBank/DDBJ databases">
        <authorList>
            <person name="Alioto T."/>
            <person name="Alioto T."/>
            <person name="Gomez Garrido J."/>
        </authorList>
    </citation>
    <scope>NUCLEOTIDE SEQUENCE</scope>
    <source>
        <strain evidence="4">A484AB</strain>
    </source>
</reference>
<sequence>MLTLRQGLRRHYLDKFGFDIVNDKSFSYSTKVFKAAVKDLRRKGLGSVKHHVPITRADMSKFYSGDTIVFYTDTPNGLLNKVWFEIMYYLCRRGQENLRAMTTETFDISTDSSGKRYIHQKKDELDKNHRDTSTGAVTQGRMYELPGNPACPVTSFLKYKSKLNKDINALWQRPLDSFIPTEETWFCKAPLGKNTLGNMMATISRQAQLSQRYTNHSIRSTEITVLDEAGYEARHIMAISGHQNEASIRSYSTSVSEEQTRRISTSLTLATARKDDDIYQSPLRSNSPASQSPLLSDSDLPSTPYLNQIMNTVLSPVMSAPTEIFKYTKFDGCTININIPK</sequence>
<evidence type="ECO:0000313" key="4">
    <source>
        <dbReference type="EMBL" id="CAB3988030.1"/>
    </source>
</evidence>
<evidence type="ECO:0000256" key="2">
    <source>
        <dbReference type="SAM" id="MobiDB-lite"/>
    </source>
</evidence>
<dbReference type="InterPro" id="IPR011010">
    <property type="entry name" value="DNA_brk_join_enz"/>
</dbReference>
<dbReference type="InterPro" id="IPR052787">
    <property type="entry name" value="MAVS"/>
</dbReference>
<dbReference type="Proteomes" id="UP001152795">
    <property type="component" value="Unassembled WGS sequence"/>
</dbReference>
<evidence type="ECO:0000259" key="3">
    <source>
        <dbReference type="Pfam" id="PF00589"/>
    </source>
</evidence>
<dbReference type="SUPFAM" id="SSF56349">
    <property type="entry name" value="DNA breaking-rejoining enzymes"/>
    <property type="match status" value="1"/>
</dbReference>
<comment type="caution">
    <text evidence="4">The sequence shown here is derived from an EMBL/GenBank/DDBJ whole genome shotgun (WGS) entry which is preliminary data.</text>
</comment>
<evidence type="ECO:0000313" key="5">
    <source>
        <dbReference type="Proteomes" id="UP001152795"/>
    </source>
</evidence>
<organism evidence="4 5">
    <name type="scientific">Paramuricea clavata</name>
    <name type="common">Red gorgonian</name>
    <name type="synonym">Violescent sea-whip</name>
    <dbReference type="NCBI Taxonomy" id="317549"/>
    <lineage>
        <taxon>Eukaryota</taxon>
        <taxon>Metazoa</taxon>
        <taxon>Cnidaria</taxon>
        <taxon>Anthozoa</taxon>
        <taxon>Octocorallia</taxon>
        <taxon>Malacalcyonacea</taxon>
        <taxon>Plexauridae</taxon>
        <taxon>Paramuricea</taxon>
    </lineage>
</organism>
<proteinExistence type="predicted"/>
<dbReference type="EMBL" id="CACRXK020001269">
    <property type="protein sequence ID" value="CAB3988030.1"/>
    <property type="molecule type" value="Genomic_DNA"/>
</dbReference>
<feature type="domain" description="Tyr recombinase" evidence="3">
    <location>
        <begin position="182"/>
        <end position="254"/>
    </location>
</feature>
<evidence type="ECO:0000256" key="1">
    <source>
        <dbReference type="ARBA" id="ARBA00023172"/>
    </source>
</evidence>
<feature type="region of interest" description="Disordered" evidence="2">
    <location>
        <begin position="277"/>
        <end position="300"/>
    </location>
</feature>
<dbReference type="InterPro" id="IPR002104">
    <property type="entry name" value="Integrase_catalytic"/>
</dbReference>
<dbReference type="AlphaFoldDB" id="A0A7D9DKV5"/>
<dbReference type="PANTHER" id="PTHR21446">
    <property type="entry name" value="DUF3504 DOMAIN-CONTAINING PROTEIN"/>
    <property type="match status" value="1"/>
</dbReference>
<dbReference type="GO" id="GO:0015074">
    <property type="term" value="P:DNA integration"/>
    <property type="evidence" value="ECO:0007669"/>
    <property type="project" value="InterPro"/>
</dbReference>
<dbReference type="GO" id="GO:0003677">
    <property type="term" value="F:DNA binding"/>
    <property type="evidence" value="ECO:0007669"/>
    <property type="project" value="InterPro"/>
</dbReference>
<dbReference type="Pfam" id="PF00589">
    <property type="entry name" value="Phage_integrase"/>
    <property type="match status" value="1"/>
</dbReference>
<dbReference type="PANTHER" id="PTHR21446:SF12">
    <property type="entry name" value="POTASSIUM CHANNEL TETRAMERIZATION DOMAIN CONTAINING 1"/>
    <property type="match status" value="1"/>
</dbReference>
<name>A0A7D9DKV5_PARCT</name>
<dbReference type="OrthoDB" id="5975103at2759"/>
<dbReference type="Gene3D" id="1.10.443.10">
    <property type="entry name" value="Intergrase catalytic core"/>
    <property type="match status" value="1"/>
</dbReference>
<gene>
    <name evidence="4" type="ORF">PACLA_8A080666</name>
</gene>
<feature type="compositionally biased region" description="Low complexity" evidence="2">
    <location>
        <begin position="287"/>
        <end position="300"/>
    </location>
</feature>
<keyword evidence="5" id="KW-1185">Reference proteome</keyword>
<dbReference type="InterPro" id="IPR013762">
    <property type="entry name" value="Integrase-like_cat_sf"/>
</dbReference>
<protein>
    <submittedName>
        <fullName evidence="4">PREDICTED: uncharacterized protein LOC105327636</fullName>
    </submittedName>
</protein>
<accession>A0A7D9DKV5</accession>
<dbReference type="GO" id="GO:0006310">
    <property type="term" value="P:DNA recombination"/>
    <property type="evidence" value="ECO:0007669"/>
    <property type="project" value="UniProtKB-KW"/>
</dbReference>